<comment type="caution">
    <text evidence="1">The sequence shown here is derived from an EMBL/GenBank/DDBJ whole genome shotgun (WGS) entry which is preliminary data.</text>
</comment>
<dbReference type="HOGENOM" id="CLU_3139748_0_0_6"/>
<organism evidence="1 2">
    <name type="scientific">Pseudomonas savastanoi pv. glycinea str. race 4</name>
    <dbReference type="NCBI Taxonomy" id="875330"/>
    <lineage>
        <taxon>Bacteria</taxon>
        <taxon>Pseudomonadati</taxon>
        <taxon>Pseudomonadota</taxon>
        <taxon>Gammaproteobacteria</taxon>
        <taxon>Pseudomonadales</taxon>
        <taxon>Pseudomonadaceae</taxon>
        <taxon>Pseudomonas</taxon>
    </lineage>
</organism>
<dbReference type="EMBL" id="ADWY01001483">
    <property type="protein sequence ID" value="EGH17058.1"/>
    <property type="molecule type" value="Genomic_DNA"/>
</dbReference>
<dbReference type="BioCyc" id="PSYR875330:G11XH-5545-MONOMER"/>
<reference evidence="1 2" key="1">
    <citation type="journal article" date="2011" name="PLoS Pathog.">
        <title>Dynamic evolution of pathogenicity revealed by sequencing and comparative genomics of 19 Pseudomonas syringae isolates.</title>
        <authorList>
            <person name="Baltrus D.A."/>
            <person name="Nishimura M.T."/>
            <person name="Romanchuk A."/>
            <person name="Chang J.H."/>
            <person name="Mukhtar M.S."/>
            <person name="Cherkis K."/>
            <person name="Roach J."/>
            <person name="Grant S.R."/>
            <person name="Jones C.D."/>
            <person name="Dangl J.L."/>
        </authorList>
    </citation>
    <scope>NUCLEOTIDE SEQUENCE [LARGE SCALE GENOMIC DNA]</scope>
    <source>
        <strain evidence="2">race 4</strain>
    </source>
</reference>
<accession>F3CCR6</accession>
<dbReference type="AlphaFoldDB" id="F3CCR6"/>
<evidence type="ECO:0000313" key="2">
    <source>
        <dbReference type="Proteomes" id="UP000005466"/>
    </source>
</evidence>
<gene>
    <name evidence="1" type="ORF">Pgy4_29015</name>
</gene>
<sequence length="49" mass="5561">MYDKVIKHEKFEAQEISLAELGGFDLASYISPTLKHKFAKRLPNVIGLI</sequence>
<protein>
    <submittedName>
        <fullName evidence="1">Uncharacterized protein</fullName>
    </submittedName>
</protein>
<proteinExistence type="predicted"/>
<name>F3CCR6_PSESG</name>
<evidence type="ECO:0000313" key="1">
    <source>
        <dbReference type="EMBL" id="EGH17058.1"/>
    </source>
</evidence>
<dbReference type="Proteomes" id="UP000005466">
    <property type="component" value="Unassembled WGS sequence"/>
</dbReference>